<gene>
    <name evidence="1" type="ORF">TSIB3V08_LOCUS2132</name>
</gene>
<dbReference type="EMBL" id="OC000622">
    <property type="protein sequence ID" value="CAD7257886.1"/>
    <property type="molecule type" value="Genomic_DNA"/>
</dbReference>
<organism evidence="1">
    <name type="scientific">Timema shepardi</name>
    <name type="common">Walking stick</name>
    <dbReference type="NCBI Taxonomy" id="629360"/>
    <lineage>
        <taxon>Eukaryota</taxon>
        <taxon>Metazoa</taxon>
        <taxon>Ecdysozoa</taxon>
        <taxon>Arthropoda</taxon>
        <taxon>Hexapoda</taxon>
        <taxon>Insecta</taxon>
        <taxon>Pterygota</taxon>
        <taxon>Neoptera</taxon>
        <taxon>Polyneoptera</taxon>
        <taxon>Phasmatodea</taxon>
        <taxon>Timematodea</taxon>
        <taxon>Timematoidea</taxon>
        <taxon>Timematidae</taxon>
        <taxon>Timema</taxon>
    </lineage>
</organism>
<proteinExistence type="predicted"/>
<sequence>MAAAPSSTSPLKLAALGAHIGLGVTVRNTGCKTKVFHCLTSITATCTAQDHRCDAKHHGMTTFVQGAGSWESYTSSSIFTFRNSLKDFNLSLLTTRNEIEGRNQSIGHGLDYLRQPVREKSPCRAAQPDFQYPPIGLCHLLFQVTHWPSAGPYHGQCLQASATNSTAALQPLLLPNTYGFRVVIADKPFGTEECVTQTSPVSGFVKEVQHSHLGRDTCQLILEARQKLLCYNIALFQYRNYIFTPVNSTLYWMDIGIPLATD</sequence>
<accession>A0A7R9ANX7</accession>
<protein>
    <submittedName>
        <fullName evidence="1">Uncharacterized protein</fullName>
    </submittedName>
</protein>
<name>A0A7R9ANX7_TIMSH</name>
<evidence type="ECO:0000313" key="1">
    <source>
        <dbReference type="EMBL" id="CAD7257886.1"/>
    </source>
</evidence>
<reference evidence="1" key="1">
    <citation type="submission" date="2020-11" db="EMBL/GenBank/DDBJ databases">
        <authorList>
            <person name="Tran Van P."/>
        </authorList>
    </citation>
    <scope>NUCLEOTIDE SEQUENCE</scope>
</reference>
<dbReference type="AlphaFoldDB" id="A0A7R9ANX7"/>